<dbReference type="GO" id="GO:0032259">
    <property type="term" value="P:methylation"/>
    <property type="evidence" value="ECO:0007669"/>
    <property type="project" value="UniProtKB-KW"/>
</dbReference>
<evidence type="ECO:0000259" key="2">
    <source>
        <dbReference type="Pfam" id="PF13649"/>
    </source>
</evidence>
<reference evidence="3 4" key="1">
    <citation type="journal article" date="2019" name="Int. J. Syst. Evol. Microbiol.">
        <title>The Global Catalogue of Microorganisms (GCM) 10K type strain sequencing project: providing services to taxonomists for standard genome sequencing and annotation.</title>
        <authorList>
            <consortium name="The Broad Institute Genomics Platform"/>
            <consortium name="The Broad Institute Genome Sequencing Center for Infectious Disease"/>
            <person name="Wu L."/>
            <person name="Ma J."/>
        </authorList>
    </citation>
    <scope>NUCLEOTIDE SEQUENCE [LARGE SCALE GENOMIC DNA]</scope>
    <source>
        <strain evidence="3 4">JCM 11269</strain>
    </source>
</reference>
<evidence type="ECO:0000256" key="1">
    <source>
        <dbReference type="SAM" id="MobiDB-lite"/>
    </source>
</evidence>
<dbReference type="Proteomes" id="UP001501072">
    <property type="component" value="Unassembled WGS sequence"/>
</dbReference>
<keyword evidence="4" id="KW-1185">Reference proteome</keyword>
<dbReference type="CDD" id="cd02440">
    <property type="entry name" value="AdoMet_MTases"/>
    <property type="match status" value="1"/>
</dbReference>
<sequence length="189" mass="20534">MFRDELRDRPLDRVILGAFAEVVRAHGDGRGADLGCGPGRITAHLEESGLDAFGVDASPAMIEPARRAHPHLRFAVGSTTALDIADGVLSRWSASRTPPWELPVVPAEFRRVPAPGGHLLIGFPAGDGPSRPTQVFDHAVAPAHRWWPDHPAAMLREAGPAEAARTVREPQPTGRRQFQEVHLLARKAR</sequence>
<protein>
    <submittedName>
        <fullName evidence="3">Class I SAM-dependent methyltransferase</fullName>
    </submittedName>
</protein>
<keyword evidence="3" id="KW-0808">Transferase</keyword>
<feature type="region of interest" description="Disordered" evidence="1">
    <location>
        <begin position="160"/>
        <end position="189"/>
    </location>
</feature>
<gene>
    <name evidence="3" type="ORF">GCM10009564_13000</name>
</gene>
<dbReference type="EMBL" id="BAAAHU010000009">
    <property type="protein sequence ID" value="GAA1006241.1"/>
    <property type="molecule type" value="Genomic_DNA"/>
</dbReference>
<dbReference type="InterPro" id="IPR029063">
    <property type="entry name" value="SAM-dependent_MTases_sf"/>
</dbReference>
<name>A0ABN1SVU6_9ACTN</name>
<evidence type="ECO:0000313" key="4">
    <source>
        <dbReference type="Proteomes" id="UP001501072"/>
    </source>
</evidence>
<dbReference type="Gene3D" id="3.40.50.150">
    <property type="entry name" value="Vaccinia Virus protein VP39"/>
    <property type="match status" value="1"/>
</dbReference>
<feature type="domain" description="Methyltransferase" evidence="2">
    <location>
        <begin position="33"/>
        <end position="117"/>
    </location>
</feature>
<proteinExistence type="predicted"/>
<dbReference type="GO" id="GO:0008168">
    <property type="term" value="F:methyltransferase activity"/>
    <property type="evidence" value="ECO:0007669"/>
    <property type="project" value="UniProtKB-KW"/>
</dbReference>
<accession>A0ABN1SVU6</accession>
<evidence type="ECO:0000313" key="3">
    <source>
        <dbReference type="EMBL" id="GAA1006241.1"/>
    </source>
</evidence>
<dbReference type="SUPFAM" id="SSF53335">
    <property type="entry name" value="S-adenosyl-L-methionine-dependent methyltransferases"/>
    <property type="match status" value="1"/>
</dbReference>
<comment type="caution">
    <text evidence="3">The sequence shown here is derived from an EMBL/GenBank/DDBJ whole genome shotgun (WGS) entry which is preliminary data.</text>
</comment>
<organism evidence="3 4">
    <name type="scientific">Streptomyces thermogriseus</name>
    <dbReference type="NCBI Taxonomy" id="75292"/>
    <lineage>
        <taxon>Bacteria</taxon>
        <taxon>Bacillati</taxon>
        <taxon>Actinomycetota</taxon>
        <taxon>Actinomycetes</taxon>
        <taxon>Kitasatosporales</taxon>
        <taxon>Streptomycetaceae</taxon>
        <taxon>Streptomyces</taxon>
    </lineage>
</organism>
<keyword evidence="3" id="KW-0489">Methyltransferase</keyword>
<dbReference type="InterPro" id="IPR041698">
    <property type="entry name" value="Methyltransf_25"/>
</dbReference>
<dbReference type="Pfam" id="PF13649">
    <property type="entry name" value="Methyltransf_25"/>
    <property type="match status" value="1"/>
</dbReference>